<evidence type="ECO:0000256" key="2">
    <source>
        <dbReference type="SAM" id="SignalP"/>
    </source>
</evidence>
<feature type="compositionally biased region" description="Pro residues" evidence="1">
    <location>
        <begin position="659"/>
        <end position="708"/>
    </location>
</feature>
<dbReference type="SUPFAM" id="SSF103515">
    <property type="entry name" value="Autotransporter"/>
    <property type="match status" value="1"/>
</dbReference>
<evidence type="ECO:0000313" key="4">
    <source>
        <dbReference type="EMBL" id="VYT89612.1"/>
    </source>
</evidence>
<dbReference type="InterPro" id="IPR043990">
    <property type="entry name" value="AC_1"/>
</dbReference>
<dbReference type="AlphaFoldDB" id="A0A6N3AP72"/>
<dbReference type="PRINTS" id="PR01217">
    <property type="entry name" value="PRICHEXTENSN"/>
</dbReference>
<accession>A0A6N3AP72</accession>
<dbReference type="Gene3D" id="2.40.128.130">
    <property type="entry name" value="Autotransporter beta-domain"/>
    <property type="match status" value="1"/>
</dbReference>
<sequence length="1038" mass="109954">MIANNWKLKASAVLVMSAILTQSAQADLFSGWYYISGSGELENNGHYNVVAVAGEENTISVANNGRVDILNEGYTPRINGQNHVYGGSIIITPAAALVGSGTLNLGSGSSVTARFGDLHQGTIPGSSSPLEEDYIGVAGIEVVNLYDSYSIDTSQIPSSFLSRTAEVIADDLTVNVSHSRDNKWVQGIVGSKNNALFNLTGETTINVDATGVGSEAMGLLASYGTSINAENVNVNVDGTYFSAGISANSGTGTTAPETIASSTINYDNATINVSAQDYADAINIDGGHIQATGDTTINATLSQSGGIATGVWLNDGVERNGTSLLSTANFTGKTSIAYQAGADGTEFYGVDSTGTTQFNSRDLNILIDTQAHASTLGTGLHATNDGSAMTAGTITVDGPLDIDVQDDSRSGVYRYIHAEQGGEVALNGSASLGVRYNDPDATAILSTGAGSQVTLNNQKLLLTGTVETGDNGFTDLSANDRSLLQGGFVTHTGGISNLSLADSSVWNMTKDSQLTSLMMQGSTLNFVADTAQDKPSMRSTSTFRTLTVNGDYHGDNSSIVMNTQLSDDASPTDRMIVEGSTSGNTRVTVLNAGGEGGLTTEGIELISVQGNSEGEFQQDGRIVAGAYDYTLARGEGQNEKNWYLSSILTPDEPEEPTPEEPAPTPEEPAPTPEEPAPTPEEPAPMPEEPAPTPEEPAPTPEEPAPTPDEPVTREHAVRPEAGLYGMNLAAANTMFNTRLHDRLGETHYVDALTGEKAVTSLWLRNVGGHTRQRDGSGQLHMQSNRYVMQLGGDLAQWSTDDTNRFHLGLMAGYANQKSHAKNQRNGNRADGSISGYSAGLYGTWLQDNATYEGAYVDTWLQYSWFDNTVSGKGLDAEEYNSKGWTASAESGYTWKLAETSARNTLYIQPKAQITWMGVKADEHKEANGTRVEGKGDGNIQTRVGVRLFGKGHNTLDDGKDRTFQPFVEVNWLHNTKDFGVSMNGESASLTGARNMAEVKTGVEGQLTKNISVWGNVAQQVGSKHYSDTSAMLGIKASF</sequence>
<dbReference type="InterPro" id="IPR011050">
    <property type="entry name" value="Pectin_lyase_fold/virulence"/>
</dbReference>
<dbReference type="InterPro" id="IPR005546">
    <property type="entry name" value="Autotransporte_beta"/>
</dbReference>
<dbReference type="PROSITE" id="PS51208">
    <property type="entry name" value="AUTOTRANSPORTER"/>
    <property type="match status" value="1"/>
</dbReference>
<feature type="signal peptide" evidence="2">
    <location>
        <begin position="1"/>
        <end position="26"/>
    </location>
</feature>
<protein>
    <submittedName>
        <fullName evidence="4">Outer membrane protein IcsA autotransporter</fullName>
    </submittedName>
</protein>
<feature type="chain" id="PRO_5027092242" evidence="2">
    <location>
        <begin position="27"/>
        <end position="1038"/>
    </location>
</feature>
<name>A0A6N3AP72_9ENTR</name>
<dbReference type="Gene3D" id="2.160.20.20">
    <property type="match status" value="1"/>
</dbReference>
<dbReference type="Pfam" id="PF03797">
    <property type="entry name" value="Autotransporter"/>
    <property type="match status" value="1"/>
</dbReference>
<dbReference type="SMART" id="SM00869">
    <property type="entry name" value="Autotransporter"/>
    <property type="match status" value="1"/>
</dbReference>
<evidence type="ECO:0000256" key="1">
    <source>
        <dbReference type="SAM" id="MobiDB-lite"/>
    </source>
</evidence>
<dbReference type="InterPro" id="IPR036709">
    <property type="entry name" value="Autotransporte_beta_dom_sf"/>
</dbReference>
<dbReference type="NCBIfam" id="TIGR01414">
    <property type="entry name" value="autotrans_barl"/>
    <property type="match status" value="1"/>
</dbReference>
<dbReference type="CDD" id="cd00253">
    <property type="entry name" value="PL_Passenger_AT"/>
    <property type="match status" value="1"/>
</dbReference>
<dbReference type="GO" id="GO:0019867">
    <property type="term" value="C:outer membrane"/>
    <property type="evidence" value="ECO:0007669"/>
    <property type="project" value="InterPro"/>
</dbReference>
<dbReference type="InterPro" id="IPR012332">
    <property type="entry name" value="Autotransporter_pectin_lyase_C"/>
</dbReference>
<dbReference type="PANTHER" id="PTHR12338">
    <property type="entry name" value="AUTOTRANSPORTER"/>
    <property type="match status" value="1"/>
</dbReference>
<reference evidence="4" key="1">
    <citation type="submission" date="2019-11" db="EMBL/GenBank/DDBJ databases">
        <authorList>
            <person name="Feng L."/>
        </authorList>
    </citation>
    <scope>NUCLEOTIDE SEQUENCE</scope>
    <source>
        <strain evidence="4">EMassiliensisLFYP7</strain>
    </source>
</reference>
<feature type="region of interest" description="Disordered" evidence="1">
    <location>
        <begin position="648"/>
        <end position="712"/>
    </location>
</feature>
<dbReference type="SUPFAM" id="SSF51126">
    <property type="entry name" value="Pectin lyase-like"/>
    <property type="match status" value="1"/>
</dbReference>
<dbReference type="Pfam" id="PF18883">
    <property type="entry name" value="AC_1"/>
    <property type="match status" value="1"/>
</dbReference>
<proteinExistence type="predicted"/>
<organism evidence="4">
    <name type="scientific">Phytobacter massiliensis</name>
    <dbReference type="NCBI Taxonomy" id="1485952"/>
    <lineage>
        <taxon>Bacteria</taxon>
        <taxon>Pseudomonadati</taxon>
        <taxon>Pseudomonadota</taxon>
        <taxon>Gammaproteobacteria</taxon>
        <taxon>Enterobacterales</taxon>
        <taxon>Enterobacteriaceae</taxon>
        <taxon>Phytobacter</taxon>
    </lineage>
</organism>
<dbReference type="Gene3D" id="6.10.250.1010">
    <property type="match status" value="1"/>
</dbReference>
<dbReference type="EMBL" id="CACRTZ010000004">
    <property type="protein sequence ID" value="VYT89612.1"/>
    <property type="molecule type" value="Genomic_DNA"/>
</dbReference>
<keyword evidence="2" id="KW-0732">Signal</keyword>
<dbReference type="PANTHER" id="PTHR12338:SF5">
    <property type="entry name" value="ANTIGEN 43-RELATED"/>
    <property type="match status" value="1"/>
</dbReference>
<dbReference type="InterPro" id="IPR050909">
    <property type="entry name" value="Bact_Autotransporter_VF"/>
</dbReference>
<gene>
    <name evidence="4" type="primary">icsA</name>
    <name evidence="4" type="ORF">EMLFYP7_00892</name>
</gene>
<dbReference type="InterPro" id="IPR006315">
    <property type="entry name" value="OM_autotransptr_brl_dom"/>
</dbReference>
<feature type="domain" description="Autotransporter" evidence="3">
    <location>
        <begin position="754"/>
        <end position="1038"/>
    </location>
</feature>
<evidence type="ECO:0000259" key="3">
    <source>
        <dbReference type="PROSITE" id="PS51208"/>
    </source>
</evidence>